<keyword evidence="2" id="KW-1185">Reference proteome</keyword>
<name>A0A2P5DZ08_PARAD</name>
<proteinExistence type="predicted"/>
<dbReference type="EMBL" id="JXTB01000008">
    <property type="protein sequence ID" value="PON78524.1"/>
    <property type="molecule type" value="Genomic_DNA"/>
</dbReference>
<evidence type="ECO:0000313" key="2">
    <source>
        <dbReference type="Proteomes" id="UP000237105"/>
    </source>
</evidence>
<gene>
    <name evidence="1" type="ORF">PanWU01x14_017820</name>
</gene>
<comment type="caution">
    <text evidence="1">The sequence shown here is derived from an EMBL/GenBank/DDBJ whole genome shotgun (WGS) entry which is preliminary data.</text>
</comment>
<accession>A0A2P5DZ08</accession>
<protein>
    <submittedName>
        <fullName evidence="1">Uncharacterized protein</fullName>
    </submittedName>
</protein>
<sequence>VLLLDLLIDGDQTSNPRSSCLCSYSWLIRRVGTKSKPSLENDQEHFLDPMEYRDVR</sequence>
<organism evidence="1 2">
    <name type="scientific">Parasponia andersonii</name>
    <name type="common">Sponia andersonii</name>
    <dbReference type="NCBI Taxonomy" id="3476"/>
    <lineage>
        <taxon>Eukaryota</taxon>
        <taxon>Viridiplantae</taxon>
        <taxon>Streptophyta</taxon>
        <taxon>Embryophyta</taxon>
        <taxon>Tracheophyta</taxon>
        <taxon>Spermatophyta</taxon>
        <taxon>Magnoliopsida</taxon>
        <taxon>eudicotyledons</taxon>
        <taxon>Gunneridae</taxon>
        <taxon>Pentapetalae</taxon>
        <taxon>rosids</taxon>
        <taxon>fabids</taxon>
        <taxon>Rosales</taxon>
        <taxon>Cannabaceae</taxon>
        <taxon>Parasponia</taxon>
    </lineage>
</organism>
<evidence type="ECO:0000313" key="1">
    <source>
        <dbReference type="EMBL" id="PON78524.1"/>
    </source>
</evidence>
<dbReference type="Proteomes" id="UP000237105">
    <property type="component" value="Unassembled WGS sequence"/>
</dbReference>
<dbReference type="AlphaFoldDB" id="A0A2P5DZ08"/>
<feature type="non-terminal residue" evidence="1">
    <location>
        <position position="1"/>
    </location>
</feature>
<reference evidence="2" key="1">
    <citation type="submission" date="2016-06" db="EMBL/GenBank/DDBJ databases">
        <title>Parallel loss of symbiosis genes in relatives of nitrogen-fixing non-legume Parasponia.</title>
        <authorList>
            <person name="Van Velzen R."/>
            <person name="Holmer R."/>
            <person name="Bu F."/>
            <person name="Rutten L."/>
            <person name="Van Zeijl A."/>
            <person name="Liu W."/>
            <person name="Santuari L."/>
            <person name="Cao Q."/>
            <person name="Sharma T."/>
            <person name="Shen D."/>
            <person name="Roswanjaya Y."/>
            <person name="Wardhani T."/>
            <person name="Kalhor M.S."/>
            <person name="Jansen J."/>
            <person name="Van den Hoogen J."/>
            <person name="Gungor B."/>
            <person name="Hartog M."/>
            <person name="Hontelez J."/>
            <person name="Verver J."/>
            <person name="Yang W.-C."/>
            <person name="Schijlen E."/>
            <person name="Repin R."/>
            <person name="Schilthuizen M."/>
            <person name="Schranz E."/>
            <person name="Heidstra R."/>
            <person name="Miyata K."/>
            <person name="Fedorova E."/>
            <person name="Kohlen W."/>
            <person name="Bisseling T."/>
            <person name="Smit S."/>
            <person name="Geurts R."/>
        </authorList>
    </citation>
    <scope>NUCLEOTIDE SEQUENCE [LARGE SCALE GENOMIC DNA]</scope>
    <source>
        <strain evidence="2">cv. WU1-14</strain>
    </source>
</reference>